<proteinExistence type="predicted"/>
<reference evidence="2" key="1">
    <citation type="submission" date="2022-08" db="EMBL/GenBank/DDBJ databases">
        <authorList>
            <person name="Marques A."/>
        </authorList>
    </citation>
    <scope>NUCLEOTIDE SEQUENCE</scope>
    <source>
        <strain evidence="2">RhyPub2mFocal</strain>
        <tissue evidence="2">Leaves</tissue>
    </source>
</reference>
<dbReference type="PANTHER" id="PTHR33321">
    <property type="match status" value="1"/>
</dbReference>
<gene>
    <name evidence="1" type="ORF">LUZ62_012993</name>
    <name evidence="2" type="ORF">LUZ62_055550</name>
</gene>
<dbReference type="PANTHER" id="PTHR33321:SF3">
    <property type="entry name" value="OS05G0582000 PROTEIN"/>
    <property type="match status" value="1"/>
</dbReference>
<evidence type="ECO:0000313" key="1">
    <source>
        <dbReference type="EMBL" id="KAJ4730882.1"/>
    </source>
</evidence>
<protein>
    <submittedName>
        <fullName evidence="2">Plant basic secretory protein (BSP) family protein</fullName>
    </submittedName>
</protein>
<sequence length="271" mass="29755">MDSPLLIPASTTIEIQEEPETATTTAPTPNSSPPFFTRQILYRVAVVLAIAAACIVTKQLAANSFEVSVINAAADTPIGRRFQLKFVSNGEISRILYRSNKIIEQVLYPTSSFPRKPINHITIQLSNQTLTDTVSVHNGIKAGEFSVILGSTFLSSSNPAIALRTVLHRAMARVRVWDGPEEVVSAMVQYLEMQATSETIDTVDVDSRLDGSCWSGGFLRYCESRDKGFMARLNWQLTDRSGLGLLNRSMCKAYKASLTTQQMAPTQSTSD</sequence>
<dbReference type="EMBL" id="JAMFTS010007808">
    <property type="protein sequence ID" value="KAJ4730882.1"/>
    <property type="molecule type" value="Genomic_DNA"/>
</dbReference>
<organism evidence="2 3">
    <name type="scientific">Rhynchospora pubera</name>
    <dbReference type="NCBI Taxonomy" id="906938"/>
    <lineage>
        <taxon>Eukaryota</taxon>
        <taxon>Viridiplantae</taxon>
        <taxon>Streptophyta</taxon>
        <taxon>Embryophyta</taxon>
        <taxon>Tracheophyta</taxon>
        <taxon>Spermatophyta</taxon>
        <taxon>Magnoliopsida</taxon>
        <taxon>Liliopsida</taxon>
        <taxon>Poales</taxon>
        <taxon>Cyperaceae</taxon>
        <taxon>Cyperoideae</taxon>
        <taxon>Rhynchosporeae</taxon>
        <taxon>Rhynchospora</taxon>
    </lineage>
</organism>
<keyword evidence="3" id="KW-1185">Reference proteome</keyword>
<evidence type="ECO:0000313" key="2">
    <source>
        <dbReference type="EMBL" id="KAJ4771293.1"/>
    </source>
</evidence>
<name>A0AAV8DYH5_9POAL</name>
<dbReference type="AlphaFoldDB" id="A0AAV8DYH5"/>
<dbReference type="Pfam" id="PF04450">
    <property type="entry name" value="BSP"/>
    <property type="match status" value="1"/>
</dbReference>
<accession>A0AAV8DYH5</accession>
<dbReference type="EMBL" id="JAMFTS010000003">
    <property type="protein sequence ID" value="KAJ4771293.1"/>
    <property type="molecule type" value="Genomic_DNA"/>
</dbReference>
<evidence type="ECO:0000313" key="3">
    <source>
        <dbReference type="Proteomes" id="UP001140206"/>
    </source>
</evidence>
<dbReference type="Proteomes" id="UP001140206">
    <property type="component" value="Chromosome 3"/>
</dbReference>
<comment type="caution">
    <text evidence="2">The sequence shown here is derived from an EMBL/GenBank/DDBJ whole genome shotgun (WGS) entry which is preliminary data.</text>
</comment>
<dbReference type="InterPro" id="IPR007541">
    <property type="entry name" value="Uncharacterised_BSP"/>
</dbReference>